<comment type="caution">
    <text evidence="2">The sequence shown here is derived from an EMBL/GenBank/DDBJ whole genome shotgun (WGS) entry which is preliminary data.</text>
</comment>
<gene>
    <name evidence="2" type="ORF">FRY74_09965</name>
</gene>
<accession>A0A5C6RRI0</accession>
<dbReference type="Proteomes" id="UP000321721">
    <property type="component" value="Unassembled WGS sequence"/>
</dbReference>
<name>A0A5C6RRI0_9FLAO</name>
<feature type="signal peptide" evidence="1">
    <location>
        <begin position="1"/>
        <end position="15"/>
    </location>
</feature>
<keyword evidence="3" id="KW-1185">Reference proteome</keyword>
<dbReference type="RefSeq" id="WP_147101046.1">
    <property type="nucleotide sequence ID" value="NZ_VOOS01000004.1"/>
</dbReference>
<evidence type="ECO:0000313" key="3">
    <source>
        <dbReference type="Proteomes" id="UP000321721"/>
    </source>
</evidence>
<proteinExistence type="predicted"/>
<dbReference type="AlphaFoldDB" id="A0A5C6RRI0"/>
<keyword evidence="1" id="KW-0732">Signal</keyword>
<dbReference type="EMBL" id="VOOS01000004">
    <property type="protein sequence ID" value="TXB64767.1"/>
    <property type="molecule type" value="Genomic_DNA"/>
</dbReference>
<protein>
    <recommendedName>
        <fullName evidence="4">Ig-like domain-containing protein</fullName>
    </recommendedName>
</protein>
<organism evidence="2 3">
    <name type="scientific">Vicingus serpentipes</name>
    <dbReference type="NCBI Taxonomy" id="1926625"/>
    <lineage>
        <taxon>Bacteria</taxon>
        <taxon>Pseudomonadati</taxon>
        <taxon>Bacteroidota</taxon>
        <taxon>Flavobacteriia</taxon>
        <taxon>Flavobacteriales</taxon>
        <taxon>Vicingaceae</taxon>
        <taxon>Vicingus</taxon>
    </lineage>
</organism>
<sequence length="386" mass="44654">MRFLFCLLITTSCFASSPESNNLDSFFKKIGITPTDTIACFSNLTQKNNYIQYYSITETNLDQIYNDVVIHDSLLSKIYEIKPDFFNNHMLIDTAYNFSLYKSTQNIIIEDSLVFLSIPKKDKEKVNGLFENILYKKVEDLGLKGGEFIVIKANIIKQENTPLYISINIKNKTGASFFYKTTSTEKLKNGPIFIKLPSYITDEDVVKIYFQNSNRNTFNYNDLNCLFIKQIQTNFTKPINIPCAKFGEASKANLILEWNKTDAVKKTDLENDYHTVPGDSGLTISYRCSLFEVNIDSSLDYFLDLNFNQKIESSFEIRVQITNKRNEIKYEKILTMKNYKPNIWNNLNFSEEVTSLSKDYIFTCSLTVTKNTPLELKKMCLSIKKN</sequence>
<evidence type="ECO:0008006" key="4">
    <source>
        <dbReference type="Google" id="ProtNLM"/>
    </source>
</evidence>
<evidence type="ECO:0000256" key="1">
    <source>
        <dbReference type="SAM" id="SignalP"/>
    </source>
</evidence>
<feature type="chain" id="PRO_5022929545" description="Ig-like domain-containing protein" evidence="1">
    <location>
        <begin position="16"/>
        <end position="386"/>
    </location>
</feature>
<reference evidence="2 3" key="1">
    <citation type="submission" date="2019-08" db="EMBL/GenBank/DDBJ databases">
        <title>Genome of Vicingus serpentipes NCIMB 15042.</title>
        <authorList>
            <person name="Bowman J.P."/>
        </authorList>
    </citation>
    <scope>NUCLEOTIDE SEQUENCE [LARGE SCALE GENOMIC DNA]</scope>
    <source>
        <strain evidence="2 3">NCIMB 15042</strain>
    </source>
</reference>
<evidence type="ECO:0000313" key="2">
    <source>
        <dbReference type="EMBL" id="TXB64767.1"/>
    </source>
</evidence>